<protein>
    <submittedName>
        <fullName evidence="1">Uncharacterized protein</fullName>
    </submittedName>
</protein>
<reference evidence="1 2" key="1">
    <citation type="submission" date="2017-03" db="EMBL/GenBank/DDBJ databases">
        <authorList>
            <person name="Afonso C.L."/>
            <person name="Miller P.J."/>
            <person name="Scott M.A."/>
            <person name="Spackman E."/>
            <person name="Goraichik I."/>
            <person name="Dimitrov K.M."/>
            <person name="Suarez D.L."/>
            <person name="Swayne D.E."/>
        </authorList>
    </citation>
    <scope>NUCLEOTIDE SEQUENCE [LARGE SCALE GENOMIC DNA]</scope>
    <source>
        <strain evidence="1">PRJEB14757</strain>
    </source>
</reference>
<dbReference type="EMBL" id="FWEV01000171">
    <property type="protein sequence ID" value="SLM30908.1"/>
    <property type="molecule type" value="Genomic_DNA"/>
</dbReference>
<organism evidence="1 2">
    <name type="scientific">Desulfamplus magnetovallimortis</name>
    <dbReference type="NCBI Taxonomy" id="1246637"/>
    <lineage>
        <taxon>Bacteria</taxon>
        <taxon>Pseudomonadati</taxon>
        <taxon>Thermodesulfobacteriota</taxon>
        <taxon>Desulfobacteria</taxon>
        <taxon>Desulfobacterales</taxon>
        <taxon>Desulfobacteraceae</taxon>
        <taxon>Desulfamplus</taxon>
    </lineage>
</organism>
<dbReference type="Proteomes" id="UP000191931">
    <property type="component" value="Unassembled WGS sequence"/>
</dbReference>
<name>A0A1W1HET5_9BACT</name>
<keyword evidence="2" id="KW-1185">Reference proteome</keyword>
<sequence>MNTLISANEEQLADKLEYFMQNLLKKFELSKHVHQFYTFSFKPDPPEAYTNIRLYLQLALIFDLYYSKYQIIQYLNGLIKCMDTLCSQYQRFSDEKDIKQFSFLISSEINYILTLSKKLGINFETQ</sequence>
<evidence type="ECO:0000313" key="2">
    <source>
        <dbReference type="Proteomes" id="UP000191931"/>
    </source>
</evidence>
<accession>A0A1W1HET5</accession>
<dbReference type="AlphaFoldDB" id="A0A1W1HET5"/>
<proteinExistence type="predicted"/>
<evidence type="ECO:0000313" key="1">
    <source>
        <dbReference type="EMBL" id="SLM30908.1"/>
    </source>
</evidence>
<dbReference type="STRING" id="1246637.MTBBW1_2520009"/>
<gene>
    <name evidence="1" type="ORF">MTBBW1_2520009</name>
</gene>